<dbReference type="InterPro" id="IPR039672">
    <property type="entry name" value="MFS_2"/>
</dbReference>
<feature type="transmembrane region" description="Helical" evidence="2">
    <location>
        <begin position="238"/>
        <end position="260"/>
    </location>
</feature>
<organism evidence="3 4">
    <name type="scientific">Lentilactobacillus otakiensis DSM 19908 = JCM 15040</name>
    <dbReference type="NCBI Taxonomy" id="1423780"/>
    <lineage>
        <taxon>Bacteria</taxon>
        <taxon>Bacillati</taxon>
        <taxon>Bacillota</taxon>
        <taxon>Bacilli</taxon>
        <taxon>Lactobacillales</taxon>
        <taxon>Lactobacillaceae</taxon>
        <taxon>Lentilactobacillus</taxon>
    </lineage>
</organism>
<proteinExistence type="predicted"/>
<comment type="caution">
    <text evidence="3">The sequence shown here is derived from an EMBL/GenBank/DDBJ whole genome shotgun (WGS) entry which is preliminary data.</text>
</comment>
<evidence type="ECO:0000256" key="1">
    <source>
        <dbReference type="ARBA" id="ARBA00022597"/>
    </source>
</evidence>
<dbReference type="SUPFAM" id="SSF103473">
    <property type="entry name" value="MFS general substrate transporter"/>
    <property type="match status" value="1"/>
</dbReference>
<dbReference type="PANTHER" id="PTHR11328">
    <property type="entry name" value="MAJOR FACILITATOR SUPERFAMILY DOMAIN-CONTAINING PROTEIN"/>
    <property type="match status" value="1"/>
</dbReference>
<dbReference type="Pfam" id="PF13347">
    <property type="entry name" value="MFS_2"/>
    <property type="match status" value="1"/>
</dbReference>
<sequence length="466" mass="50499">MIMDKNAASTAGTSKDSANVKLSVWEKTAYSFTDMAGNLLYVTISSYILYFYTDVFGISVGGAGLILLVARFFDAVSAPVWGSIVDHTHTKWGQSRPYFLWLAIPFAVATFLAFTAPNLHGTAKLWYAGFTYILAAGVVYTGIQTPITAILPSLTTNGQERINANTFRMCGGSIGSFITSTFALPLVAFFGKGDDKVGFMWTMFFFGLLAVVLLFLSFKGMKERTIAVQKPIPFKDSLKATVGNNPWYILVVSFVIYWVAQSTRNGISVYYAKYNLGNEQLTSVFNGLQVLGIIATICIPFVVKVTNKTMTMIIGLAIGAAGQIMMGMVGNNFTLVIIAWIIGIFGASTAVAMPFGMLADTVDYGEWKTGIRAPGFLTAVGSAFCIQLGSGFGSFIPSKIMAAAGFVANKTQTAHALSAIHFTFIYFPVIVYAIVAAIMCLYFKYEKMEPQIKADLAARHDADANN</sequence>
<dbReference type="Proteomes" id="UP000016361">
    <property type="component" value="Unassembled WGS sequence"/>
</dbReference>
<feature type="transmembrane region" description="Helical" evidence="2">
    <location>
        <begin position="125"/>
        <end position="151"/>
    </location>
</feature>
<keyword evidence="2" id="KW-0472">Membrane</keyword>
<dbReference type="GO" id="GO:0006814">
    <property type="term" value="P:sodium ion transport"/>
    <property type="evidence" value="ECO:0007669"/>
    <property type="project" value="InterPro"/>
</dbReference>
<evidence type="ECO:0000313" key="4">
    <source>
        <dbReference type="Proteomes" id="UP000016361"/>
    </source>
</evidence>
<dbReference type="PANTHER" id="PTHR11328:SF24">
    <property type="entry name" value="MAJOR FACILITATOR SUPERFAMILY (MFS) PROFILE DOMAIN-CONTAINING PROTEIN"/>
    <property type="match status" value="1"/>
</dbReference>
<keyword evidence="1" id="KW-0762">Sugar transport</keyword>
<feature type="transmembrane region" description="Helical" evidence="2">
    <location>
        <begin position="197"/>
        <end position="218"/>
    </location>
</feature>
<dbReference type="STRING" id="1423780.FD05_GL001959"/>
<name>S4NT86_9LACO</name>
<dbReference type="NCBIfam" id="TIGR00792">
    <property type="entry name" value="gph"/>
    <property type="match status" value="1"/>
</dbReference>
<reference evidence="4" key="1">
    <citation type="journal article" date="2013" name="Genome Announc.">
        <title>Draft Genome Sequence of D-Branched-Chain Amino Acid Producer Lactobacillus otakiensis JCM 15040T, Isolated from a Traditional Japanese Pickle.</title>
        <authorList>
            <person name="Doi K."/>
            <person name="Mori K."/>
            <person name="Mutaguchi Y."/>
            <person name="Tashiro K."/>
            <person name="Fujino Y."/>
            <person name="Ohmori T."/>
            <person name="Kuhara S."/>
            <person name="Ohshima T."/>
        </authorList>
    </citation>
    <scope>NUCLEOTIDE SEQUENCE [LARGE SCALE GENOMIC DNA]</scope>
    <source>
        <strain evidence="4">JCM 15040</strain>
    </source>
</reference>
<dbReference type="PATRIC" id="fig|1423780.4.peg.1988"/>
<feature type="transmembrane region" description="Helical" evidence="2">
    <location>
        <begin position="98"/>
        <end position="119"/>
    </location>
</feature>
<dbReference type="GO" id="GO:0008643">
    <property type="term" value="P:carbohydrate transport"/>
    <property type="evidence" value="ECO:0007669"/>
    <property type="project" value="InterPro"/>
</dbReference>
<accession>S4NT86</accession>
<feature type="transmembrane region" description="Helical" evidence="2">
    <location>
        <begin position="335"/>
        <end position="355"/>
    </location>
</feature>
<feature type="transmembrane region" description="Helical" evidence="2">
    <location>
        <begin position="376"/>
        <end position="396"/>
    </location>
</feature>
<evidence type="ECO:0000313" key="3">
    <source>
        <dbReference type="EMBL" id="GAD17168.1"/>
    </source>
</evidence>
<dbReference type="Gene3D" id="1.20.1250.20">
    <property type="entry name" value="MFS general substrate transporter like domains"/>
    <property type="match status" value="2"/>
</dbReference>
<keyword evidence="1" id="KW-0813">Transport</keyword>
<keyword evidence="2" id="KW-1133">Transmembrane helix</keyword>
<protein>
    <submittedName>
        <fullName evidence="3">Transporter, major facilitator family protein</fullName>
    </submittedName>
</protein>
<keyword evidence="2" id="KW-0812">Transmembrane</keyword>
<feature type="transmembrane region" description="Helical" evidence="2">
    <location>
        <begin position="416"/>
        <end position="443"/>
    </location>
</feature>
<gene>
    <name evidence="3" type="ORF">LOT_1706</name>
</gene>
<feature type="transmembrane region" description="Helical" evidence="2">
    <location>
        <begin position="280"/>
        <end position="303"/>
    </location>
</feature>
<dbReference type="CDD" id="cd17332">
    <property type="entry name" value="MFS_MelB_like"/>
    <property type="match status" value="1"/>
</dbReference>
<evidence type="ECO:0000256" key="2">
    <source>
        <dbReference type="SAM" id="Phobius"/>
    </source>
</evidence>
<keyword evidence="4" id="KW-1185">Reference proteome</keyword>
<dbReference type="AlphaFoldDB" id="S4NT86"/>
<feature type="transmembrane region" description="Helical" evidence="2">
    <location>
        <begin position="172"/>
        <end position="191"/>
    </location>
</feature>
<dbReference type="InterPro" id="IPR001927">
    <property type="entry name" value="Na/Gal_symport"/>
</dbReference>
<dbReference type="EMBL" id="BASH01000005">
    <property type="protein sequence ID" value="GAD17168.1"/>
    <property type="molecule type" value="Genomic_DNA"/>
</dbReference>
<dbReference type="GO" id="GO:0015293">
    <property type="term" value="F:symporter activity"/>
    <property type="evidence" value="ECO:0007669"/>
    <property type="project" value="InterPro"/>
</dbReference>
<dbReference type="eggNOG" id="COG2211">
    <property type="taxonomic scope" value="Bacteria"/>
</dbReference>
<feature type="transmembrane region" description="Helical" evidence="2">
    <location>
        <begin position="47"/>
        <end position="70"/>
    </location>
</feature>
<dbReference type="GO" id="GO:0005886">
    <property type="term" value="C:plasma membrane"/>
    <property type="evidence" value="ECO:0007669"/>
    <property type="project" value="TreeGrafter"/>
</dbReference>
<dbReference type="InterPro" id="IPR036259">
    <property type="entry name" value="MFS_trans_sf"/>
</dbReference>